<evidence type="ECO:0000313" key="2">
    <source>
        <dbReference type="EMBL" id="TNM37299.1"/>
    </source>
</evidence>
<protein>
    <submittedName>
        <fullName evidence="2">Uncharacterized protein</fullName>
    </submittedName>
</protein>
<keyword evidence="3" id="KW-1185">Reference proteome</keyword>
<accession>A0A5C4VPN1</accession>
<dbReference type="Proteomes" id="UP000313231">
    <property type="component" value="Unassembled WGS sequence"/>
</dbReference>
<dbReference type="AlphaFoldDB" id="A0A5C4VPN1"/>
<evidence type="ECO:0000313" key="3">
    <source>
        <dbReference type="Proteomes" id="UP000313231"/>
    </source>
</evidence>
<dbReference type="OrthoDB" id="4640879at2"/>
<dbReference type="RefSeq" id="WP_139623840.1">
    <property type="nucleotide sequence ID" value="NZ_VDMP01000026.1"/>
</dbReference>
<gene>
    <name evidence="2" type="ORF">FHP29_15755</name>
</gene>
<keyword evidence="1" id="KW-0472">Membrane</keyword>
<comment type="caution">
    <text evidence="2">The sequence shown here is derived from an EMBL/GenBank/DDBJ whole genome shotgun (WGS) entry which is preliminary data.</text>
</comment>
<proteinExistence type="predicted"/>
<feature type="transmembrane region" description="Helical" evidence="1">
    <location>
        <begin position="47"/>
        <end position="67"/>
    </location>
</feature>
<feature type="transmembrane region" description="Helical" evidence="1">
    <location>
        <begin position="15"/>
        <end position="35"/>
    </location>
</feature>
<evidence type="ECO:0000256" key="1">
    <source>
        <dbReference type="SAM" id="Phobius"/>
    </source>
</evidence>
<sequence length="71" mass="7711">MDQDRYGARPRWQRLLLGLPPALVLVAVGGYWTLLSWGVIGDTTSETFSVIGPIVAGFGVALGWVVLQRRG</sequence>
<organism evidence="2 3">
    <name type="scientific">Nocardioides albidus</name>
    <dbReference type="NCBI Taxonomy" id="1517589"/>
    <lineage>
        <taxon>Bacteria</taxon>
        <taxon>Bacillati</taxon>
        <taxon>Actinomycetota</taxon>
        <taxon>Actinomycetes</taxon>
        <taxon>Propionibacteriales</taxon>
        <taxon>Nocardioidaceae</taxon>
        <taxon>Nocardioides</taxon>
    </lineage>
</organism>
<name>A0A5C4VPN1_9ACTN</name>
<keyword evidence="1" id="KW-0812">Transmembrane</keyword>
<keyword evidence="1" id="KW-1133">Transmembrane helix</keyword>
<reference evidence="2 3" key="1">
    <citation type="journal article" date="2016" name="Int. J. Syst. Evol. Microbiol.">
        <title>Nocardioides albidus sp. nov., an actinobacterium isolated from garden soil.</title>
        <authorList>
            <person name="Singh H."/>
            <person name="Du J."/>
            <person name="Trinh H."/>
            <person name="Won K."/>
            <person name="Yang J.E."/>
            <person name="Yin C."/>
            <person name="Kook M."/>
            <person name="Yi T.H."/>
        </authorList>
    </citation>
    <scope>NUCLEOTIDE SEQUENCE [LARGE SCALE GENOMIC DNA]</scope>
    <source>
        <strain evidence="2 3">CCTCC AB 2015297</strain>
    </source>
</reference>
<dbReference type="EMBL" id="VDMP01000026">
    <property type="protein sequence ID" value="TNM37299.1"/>
    <property type="molecule type" value="Genomic_DNA"/>
</dbReference>